<dbReference type="EMBL" id="JAKWFO010000001">
    <property type="protein sequence ID" value="KAI9639693.1"/>
    <property type="molecule type" value="Genomic_DNA"/>
</dbReference>
<dbReference type="AlphaFoldDB" id="A0AA38HGI7"/>
<dbReference type="GeneID" id="77727089"/>
<comment type="caution">
    <text evidence="1">The sequence shown here is derived from an EMBL/GenBank/DDBJ whole genome shotgun (WGS) entry which is preliminary data.</text>
</comment>
<evidence type="ECO:0000313" key="2">
    <source>
        <dbReference type="Proteomes" id="UP001164286"/>
    </source>
</evidence>
<reference evidence="1" key="1">
    <citation type="journal article" date="2022" name="G3 (Bethesda)">
        <title>High quality genome of the basidiomycete yeast Dioszegia hungarica PDD-24b-2 isolated from cloud water.</title>
        <authorList>
            <person name="Jarrige D."/>
            <person name="Haridas S."/>
            <person name="Bleykasten-Grosshans C."/>
            <person name="Joly M."/>
            <person name="Nadalig T."/>
            <person name="Sancelme M."/>
            <person name="Vuilleumier S."/>
            <person name="Grigoriev I.V."/>
            <person name="Amato P."/>
            <person name="Bringel F."/>
        </authorList>
    </citation>
    <scope>NUCLEOTIDE SEQUENCE</scope>
    <source>
        <strain evidence="1">PDD-24b-2</strain>
    </source>
</reference>
<dbReference type="Pfam" id="PF00106">
    <property type="entry name" value="adh_short"/>
    <property type="match status" value="1"/>
</dbReference>
<proteinExistence type="predicted"/>
<gene>
    <name evidence="1" type="ORF">MKK02DRAFT_29695</name>
</gene>
<dbReference type="InterPro" id="IPR002347">
    <property type="entry name" value="SDR_fam"/>
</dbReference>
<accession>A0AA38HGI7</accession>
<dbReference type="PRINTS" id="PR00081">
    <property type="entry name" value="GDHRDH"/>
</dbReference>
<dbReference type="SUPFAM" id="SSF51735">
    <property type="entry name" value="NAD(P)-binding Rossmann-fold domains"/>
    <property type="match status" value="1"/>
</dbReference>
<dbReference type="PANTHER" id="PTHR45458:SF1">
    <property type="entry name" value="SHORT CHAIN DEHYDROGENASE"/>
    <property type="match status" value="1"/>
</dbReference>
<dbReference type="Proteomes" id="UP001164286">
    <property type="component" value="Unassembled WGS sequence"/>
</dbReference>
<organism evidence="1 2">
    <name type="scientific">Dioszegia hungarica</name>
    <dbReference type="NCBI Taxonomy" id="4972"/>
    <lineage>
        <taxon>Eukaryota</taxon>
        <taxon>Fungi</taxon>
        <taxon>Dikarya</taxon>
        <taxon>Basidiomycota</taxon>
        <taxon>Agaricomycotina</taxon>
        <taxon>Tremellomycetes</taxon>
        <taxon>Tremellales</taxon>
        <taxon>Bulleribasidiaceae</taxon>
        <taxon>Dioszegia</taxon>
    </lineage>
</organism>
<dbReference type="RefSeq" id="XP_052949470.1">
    <property type="nucleotide sequence ID" value="XM_053087884.1"/>
</dbReference>
<sequence>MSAQPTVYVVTGGGRGIGLAFVQALAARPNTVVYAGVRSFPPAADSELGKLAASKPDVCIPIKITSGDEEDNAAAAATIKAKYGKGVSVVIANAGIQTGMNPIQHAKMDDFIDNFKINTLSPVLLLQKLSPLLLPGGKFIAISSQLGQITDAAPYPFSCYGASKAALNYVMKKADMESPGVTIFPIHPGGVKTQMTLDGLKEVGMKPEDVGAIEPEESVAGMLDVIDKATKESHGGKFWDYKGEQMTF</sequence>
<evidence type="ECO:0008006" key="3">
    <source>
        <dbReference type="Google" id="ProtNLM"/>
    </source>
</evidence>
<dbReference type="InterPro" id="IPR036291">
    <property type="entry name" value="NAD(P)-bd_dom_sf"/>
</dbReference>
<protein>
    <recommendedName>
        <fullName evidence="3">NAD(P)-binding protein</fullName>
    </recommendedName>
</protein>
<dbReference type="InterPro" id="IPR052184">
    <property type="entry name" value="SDR_enzymes"/>
</dbReference>
<evidence type="ECO:0000313" key="1">
    <source>
        <dbReference type="EMBL" id="KAI9639693.1"/>
    </source>
</evidence>
<name>A0AA38HGI7_9TREE</name>
<dbReference type="GO" id="GO:0016616">
    <property type="term" value="F:oxidoreductase activity, acting on the CH-OH group of donors, NAD or NADP as acceptor"/>
    <property type="evidence" value="ECO:0007669"/>
    <property type="project" value="TreeGrafter"/>
</dbReference>
<dbReference type="Gene3D" id="3.40.50.720">
    <property type="entry name" value="NAD(P)-binding Rossmann-like Domain"/>
    <property type="match status" value="1"/>
</dbReference>
<dbReference type="PANTHER" id="PTHR45458">
    <property type="entry name" value="SHORT-CHAIN DEHYDROGENASE/REDUCTASE SDR"/>
    <property type="match status" value="1"/>
</dbReference>
<keyword evidence="2" id="KW-1185">Reference proteome</keyword>